<keyword evidence="3" id="KW-0408">Iron</keyword>
<keyword evidence="1" id="KW-0001">2Fe-2S</keyword>
<gene>
    <name evidence="7" type="ORF">GCM10023350_31020</name>
</gene>
<dbReference type="PROSITE" id="PS51296">
    <property type="entry name" value="RIESKE"/>
    <property type="match status" value="1"/>
</dbReference>
<reference evidence="8" key="1">
    <citation type="journal article" date="2019" name="Int. J. Syst. Evol. Microbiol.">
        <title>The Global Catalogue of Microorganisms (GCM) 10K type strain sequencing project: providing services to taxonomists for standard genome sequencing and annotation.</title>
        <authorList>
            <consortium name="The Broad Institute Genomics Platform"/>
            <consortium name="The Broad Institute Genome Sequencing Center for Infectious Disease"/>
            <person name="Wu L."/>
            <person name="Ma J."/>
        </authorList>
    </citation>
    <scope>NUCLEOTIDE SEQUENCE [LARGE SCALE GENOMIC DNA]</scope>
    <source>
        <strain evidence="8">JCM 18532</strain>
    </source>
</reference>
<evidence type="ECO:0000256" key="4">
    <source>
        <dbReference type="ARBA" id="ARBA00023014"/>
    </source>
</evidence>
<dbReference type="InterPro" id="IPR017941">
    <property type="entry name" value="Rieske_2Fe-2S"/>
</dbReference>
<dbReference type="Gene3D" id="3.30.9.10">
    <property type="entry name" value="D-Amino Acid Oxidase, subunit A, domain 2"/>
    <property type="match status" value="1"/>
</dbReference>
<dbReference type="InterPro" id="IPR005805">
    <property type="entry name" value="Rieske_Fe-S_prot_C"/>
</dbReference>
<name>A0ABP8Z1V7_9ACTN</name>
<dbReference type="Pfam" id="PF00355">
    <property type="entry name" value="Rieske"/>
    <property type="match status" value="1"/>
</dbReference>
<evidence type="ECO:0000256" key="5">
    <source>
        <dbReference type="ARBA" id="ARBA00023157"/>
    </source>
</evidence>
<comment type="caution">
    <text evidence="7">The sequence shown here is derived from an EMBL/GenBank/DDBJ whole genome shotgun (WGS) entry which is preliminary data.</text>
</comment>
<keyword evidence="4" id="KW-0411">Iron-sulfur</keyword>
<evidence type="ECO:0000256" key="1">
    <source>
        <dbReference type="ARBA" id="ARBA00022714"/>
    </source>
</evidence>
<dbReference type="RefSeq" id="WP_345527725.1">
    <property type="nucleotide sequence ID" value="NZ_BAABKN010000019.1"/>
</dbReference>
<organism evidence="7 8">
    <name type="scientific">Nocardioides endophyticus</name>
    <dbReference type="NCBI Taxonomy" id="1353775"/>
    <lineage>
        <taxon>Bacteria</taxon>
        <taxon>Bacillati</taxon>
        <taxon>Actinomycetota</taxon>
        <taxon>Actinomycetes</taxon>
        <taxon>Propionibacteriales</taxon>
        <taxon>Nocardioidaceae</taxon>
        <taxon>Nocardioides</taxon>
    </lineage>
</organism>
<dbReference type="InterPro" id="IPR036188">
    <property type="entry name" value="FAD/NAD-bd_sf"/>
</dbReference>
<evidence type="ECO:0000313" key="7">
    <source>
        <dbReference type="EMBL" id="GAA4744111.1"/>
    </source>
</evidence>
<sequence>MSSLWLDREHISGDEELSDRYDDVVVGAGLTGLTTALLLARAGRSVVVLEARHIGAGATGNTTGKVSLLQGTKLSTMLQYQSRSVVERYLTANREGQAWLLRFCETHAVPFQVRDAVTYAPDAGPGLRSARAEYEAASSLGLDVRWDERLPVPFPHAGAAVLHGQAQLDAMDVLSTLVQQLRGHGGHVAVGRRVVAVTRRGTPVVSLSDGTRVRGRTVVLATGVPTLDRGLYFAKVEAKRSYALAFSHPGPPALMMLSAGRPSRSVRDALGPGGSPMLLVGGDGHAVGRVRSESEHLERLRSWTGEFFPDAVETHAWSAQDYSSHDGVPYVGPLPRGGGDIYLATGFDKWGMTNAVASALDLTGQILGEAPSWAKPVHRRITRPRGVLRIGRMNADVVVAAATGWGVAELRSPPDVAPDDGRADVGRVGLRPVGRSNVDGKACSVVAVCTHLGGVLKWNDAESSWDCPLHGSRFAATGEVLEGPATVSLRQPPPEHREA</sequence>
<accession>A0ABP8Z1V7</accession>
<dbReference type="SUPFAM" id="SSF50022">
    <property type="entry name" value="ISP domain"/>
    <property type="match status" value="1"/>
</dbReference>
<evidence type="ECO:0000313" key="8">
    <source>
        <dbReference type="Proteomes" id="UP001499882"/>
    </source>
</evidence>
<dbReference type="InterPro" id="IPR006076">
    <property type="entry name" value="FAD-dep_OxRdtase"/>
</dbReference>
<keyword evidence="8" id="KW-1185">Reference proteome</keyword>
<dbReference type="PRINTS" id="PR00162">
    <property type="entry name" value="RIESKE"/>
</dbReference>
<dbReference type="Proteomes" id="UP001499882">
    <property type="component" value="Unassembled WGS sequence"/>
</dbReference>
<dbReference type="InterPro" id="IPR036922">
    <property type="entry name" value="Rieske_2Fe-2S_sf"/>
</dbReference>
<evidence type="ECO:0000256" key="2">
    <source>
        <dbReference type="ARBA" id="ARBA00022723"/>
    </source>
</evidence>
<feature type="domain" description="Rieske" evidence="6">
    <location>
        <begin position="413"/>
        <end position="499"/>
    </location>
</feature>
<evidence type="ECO:0000256" key="3">
    <source>
        <dbReference type="ARBA" id="ARBA00023004"/>
    </source>
</evidence>
<dbReference type="Gene3D" id="3.50.50.60">
    <property type="entry name" value="FAD/NAD(P)-binding domain"/>
    <property type="match status" value="1"/>
</dbReference>
<dbReference type="EMBL" id="BAABKN010000019">
    <property type="protein sequence ID" value="GAA4744111.1"/>
    <property type="molecule type" value="Genomic_DNA"/>
</dbReference>
<protein>
    <submittedName>
        <fullName evidence="7">FAD-dependent oxidoreductase</fullName>
    </submittedName>
</protein>
<proteinExistence type="predicted"/>
<dbReference type="SUPFAM" id="SSF51905">
    <property type="entry name" value="FAD/NAD(P)-binding domain"/>
    <property type="match status" value="1"/>
</dbReference>
<keyword evidence="2" id="KW-0479">Metal-binding</keyword>
<keyword evidence="5" id="KW-1015">Disulfide bond</keyword>
<dbReference type="Gene3D" id="2.102.10.10">
    <property type="entry name" value="Rieske [2Fe-2S] iron-sulphur domain"/>
    <property type="match status" value="1"/>
</dbReference>
<dbReference type="Pfam" id="PF01266">
    <property type="entry name" value="DAO"/>
    <property type="match status" value="1"/>
</dbReference>
<dbReference type="PANTHER" id="PTHR13847:SF274">
    <property type="entry name" value="RIESKE 2FE-2S IRON-SULFUR PROTEIN YHFW-RELATED"/>
    <property type="match status" value="1"/>
</dbReference>
<dbReference type="PANTHER" id="PTHR13847">
    <property type="entry name" value="SARCOSINE DEHYDROGENASE-RELATED"/>
    <property type="match status" value="1"/>
</dbReference>
<evidence type="ECO:0000259" key="6">
    <source>
        <dbReference type="PROSITE" id="PS51296"/>
    </source>
</evidence>